<evidence type="ECO:0000313" key="1">
    <source>
        <dbReference type="EMBL" id="CAA2109688.1"/>
    </source>
</evidence>
<reference evidence="1" key="1">
    <citation type="submission" date="2019-12" db="EMBL/GenBank/DDBJ databases">
        <authorList>
            <person name="Cremers G."/>
        </authorList>
    </citation>
    <scope>NUCLEOTIDE SEQUENCE</scope>
    <source>
        <strain evidence="1">Vvax</strain>
    </source>
</reference>
<organism evidence="1">
    <name type="scientific">Variovorax paradoxus</name>
    <dbReference type="NCBI Taxonomy" id="34073"/>
    <lineage>
        <taxon>Bacteria</taxon>
        <taxon>Pseudomonadati</taxon>
        <taxon>Pseudomonadota</taxon>
        <taxon>Betaproteobacteria</taxon>
        <taxon>Burkholderiales</taxon>
        <taxon>Comamonadaceae</taxon>
        <taxon>Variovorax</taxon>
    </lineage>
</organism>
<proteinExistence type="predicted"/>
<name>A0A679JGW6_VARPD</name>
<dbReference type="EMBL" id="LR743508">
    <property type="protein sequence ID" value="CAA2109688.1"/>
    <property type="molecule type" value="Genomic_DNA"/>
</dbReference>
<dbReference type="RefSeq" id="WP_339093637.1">
    <property type="nucleotide sequence ID" value="NZ_LR743508.1"/>
</dbReference>
<sequence>MDHDDIPTDIWIFYCVRQLKMHWRTVDPEQLEELAADLAREPHLRQMSPQAAAPKWMEPVLVPRR</sequence>
<gene>
    <name evidence="1" type="ORF">VVAX_05959</name>
</gene>
<accession>A0A679JGW6</accession>
<dbReference type="AlphaFoldDB" id="A0A679JGW6"/>
<protein>
    <submittedName>
        <fullName evidence="1">Uncharacterized protein</fullName>
    </submittedName>
</protein>